<organism evidence="2 3">
    <name type="scientific">Entomomonas asaccharolytica</name>
    <dbReference type="NCBI Taxonomy" id="2785331"/>
    <lineage>
        <taxon>Bacteria</taxon>
        <taxon>Pseudomonadati</taxon>
        <taxon>Pseudomonadota</taxon>
        <taxon>Gammaproteobacteria</taxon>
        <taxon>Pseudomonadales</taxon>
        <taxon>Pseudomonadaceae</taxon>
        <taxon>Entomomonas</taxon>
    </lineage>
</organism>
<dbReference type="Pfam" id="PF09500">
    <property type="entry name" value="YiiD_C"/>
    <property type="match status" value="1"/>
</dbReference>
<feature type="domain" description="Thioesterase putative" evidence="1">
    <location>
        <begin position="5"/>
        <end position="147"/>
    </location>
</feature>
<dbReference type="AlphaFoldDB" id="A0A974RX87"/>
<proteinExistence type="predicted"/>
<dbReference type="InterPro" id="IPR029069">
    <property type="entry name" value="HotDog_dom_sf"/>
</dbReference>
<sequence>MTEICDYLQNVLNEEIPLTQALQVKVVNWQDKKLSLILPLAPNINHMSSTFGGSLYCGAVLAGWGWMHLSLKELGISNGHIVIQAGQIDYPHPVLGDALAICYPPDEKEWAKFEKVFKRHKKGRLALNTVIMYEGKEAVTFNGQFVVYCEH</sequence>
<dbReference type="InterPro" id="IPR012660">
    <property type="entry name" value="YiiD_C"/>
</dbReference>
<evidence type="ECO:0000313" key="3">
    <source>
        <dbReference type="Proteomes" id="UP000595278"/>
    </source>
</evidence>
<dbReference type="RefSeq" id="WP_201090486.1">
    <property type="nucleotide sequence ID" value="NZ_CP067393.1"/>
</dbReference>
<dbReference type="EMBL" id="CP067393">
    <property type="protein sequence ID" value="QQP84589.1"/>
    <property type="molecule type" value="Genomic_DNA"/>
</dbReference>
<dbReference type="KEGG" id="eaz:JHT90_09205"/>
<dbReference type="Proteomes" id="UP000595278">
    <property type="component" value="Chromosome"/>
</dbReference>
<evidence type="ECO:0000313" key="2">
    <source>
        <dbReference type="EMBL" id="QQP84589.1"/>
    </source>
</evidence>
<dbReference type="NCBIfam" id="TIGR02447">
    <property type="entry name" value="yiiD_Cterm"/>
    <property type="match status" value="1"/>
</dbReference>
<keyword evidence="3" id="KW-1185">Reference proteome</keyword>
<reference evidence="2 3" key="1">
    <citation type="submission" date="2021-01" db="EMBL/GenBank/DDBJ databases">
        <title>Entomomonas sp. F2A isolated from a house cricket (Acheta domesticus).</title>
        <authorList>
            <person name="Spergser J."/>
            <person name="Busse H.-J."/>
        </authorList>
    </citation>
    <scope>NUCLEOTIDE SEQUENCE [LARGE SCALE GENOMIC DNA]</scope>
    <source>
        <strain evidence="2 3">F2A</strain>
    </source>
</reference>
<dbReference type="Gene3D" id="3.10.129.10">
    <property type="entry name" value="Hotdog Thioesterase"/>
    <property type="match status" value="1"/>
</dbReference>
<gene>
    <name evidence="2" type="ORF">JHT90_09205</name>
</gene>
<protein>
    <submittedName>
        <fullName evidence="2">Thioesterase domain-containing protein</fullName>
    </submittedName>
</protein>
<name>A0A974RX87_9GAMM</name>
<accession>A0A974RX87</accession>
<evidence type="ECO:0000259" key="1">
    <source>
        <dbReference type="Pfam" id="PF09500"/>
    </source>
</evidence>
<dbReference type="SUPFAM" id="SSF54637">
    <property type="entry name" value="Thioesterase/thiol ester dehydrase-isomerase"/>
    <property type="match status" value="1"/>
</dbReference>